<dbReference type="Proteomes" id="UP000076837">
    <property type="component" value="Unassembled WGS sequence"/>
</dbReference>
<accession>A0A163EYT7</accession>
<dbReference type="OrthoDB" id="3779466at2759"/>
<evidence type="ECO:0000313" key="4">
    <source>
        <dbReference type="Proteomes" id="UP000076837"/>
    </source>
</evidence>
<keyword evidence="1" id="KW-0175">Coiled coil</keyword>
<sequence>MEPKDHYTAKHFRRYARKEFPDQYALFRDLYMYNFENKTYVDKNHAAHDVSVLLVGHYRARKGGPPVWAQATETCVKYYQGKMGDILCTPIPEEHVTRIYYFATYSSVVGTQVAKSRVAGRRAEHYFAETIFSVLFLLTGRLEQVSNPGKTDMLSNFKYVCMSTMPKPKVQELVSPTVVQRPALHQAHDTVERENRKRKRSTHDHGQRIKKEDDASTAAEYSTNRPGPSSPSWTRRVQHSSSQSPLPYRLSRHASRESLLVQPRDFELEQEKRAHSDEVQALQGKLNEQVLRAQAAEEKVFRQKKKRKRAETQIEDLISQARMLEERNESLEVECVGPRRHTCKARIEGQKKEINRIRQSVLARNETISRLRKALAEMDKAFGAGNGLPVGETVVSKEGPG</sequence>
<evidence type="ECO:0000256" key="2">
    <source>
        <dbReference type="SAM" id="MobiDB-lite"/>
    </source>
</evidence>
<feature type="region of interest" description="Disordered" evidence="2">
    <location>
        <begin position="179"/>
        <end position="251"/>
    </location>
</feature>
<keyword evidence="4" id="KW-1185">Reference proteome</keyword>
<comment type="caution">
    <text evidence="3">The sequence shown here is derived from an EMBL/GenBank/DDBJ whole genome shotgun (WGS) entry which is preliminary data.</text>
</comment>
<organism evidence="3 4">
    <name type="scientific">Didymella rabiei</name>
    <name type="common">Chickpea ascochyta blight fungus</name>
    <name type="synonym">Mycosphaerella rabiei</name>
    <dbReference type="NCBI Taxonomy" id="5454"/>
    <lineage>
        <taxon>Eukaryota</taxon>
        <taxon>Fungi</taxon>
        <taxon>Dikarya</taxon>
        <taxon>Ascomycota</taxon>
        <taxon>Pezizomycotina</taxon>
        <taxon>Dothideomycetes</taxon>
        <taxon>Pleosporomycetidae</taxon>
        <taxon>Pleosporales</taxon>
        <taxon>Pleosporineae</taxon>
        <taxon>Didymellaceae</taxon>
        <taxon>Ascochyta</taxon>
    </lineage>
</organism>
<feature type="compositionally biased region" description="Basic and acidic residues" evidence="2">
    <location>
        <begin position="203"/>
        <end position="214"/>
    </location>
</feature>
<feature type="compositionally biased region" description="Polar residues" evidence="2">
    <location>
        <begin position="219"/>
        <end position="245"/>
    </location>
</feature>
<reference evidence="3 4" key="1">
    <citation type="journal article" date="2016" name="Sci. Rep.">
        <title>Draft genome sequencing and secretome analysis of fungal phytopathogen Ascochyta rabiei provides insight into the necrotrophic effector repertoire.</title>
        <authorList>
            <person name="Verma S."/>
            <person name="Gazara R.K."/>
            <person name="Nizam S."/>
            <person name="Parween S."/>
            <person name="Chattopadhyay D."/>
            <person name="Verma P.K."/>
        </authorList>
    </citation>
    <scope>NUCLEOTIDE SEQUENCE [LARGE SCALE GENOMIC DNA]</scope>
    <source>
        <strain evidence="3 4">ArDII</strain>
    </source>
</reference>
<evidence type="ECO:0000313" key="3">
    <source>
        <dbReference type="EMBL" id="KZM24025.1"/>
    </source>
</evidence>
<feature type="coiled-coil region" evidence="1">
    <location>
        <begin position="279"/>
        <end position="334"/>
    </location>
</feature>
<protein>
    <submittedName>
        <fullName evidence="3">Uncharacterized protein</fullName>
    </submittedName>
</protein>
<name>A0A163EYT7_DIDRA</name>
<feature type="compositionally biased region" description="Basic and acidic residues" evidence="2">
    <location>
        <begin position="186"/>
        <end position="195"/>
    </location>
</feature>
<dbReference type="EMBL" id="JYNV01000179">
    <property type="protein sequence ID" value="KZM24025.1"/>
    <property type="molecule type" value="Genomic_DNA"/>
</dbReference>
<dbReference type="AlphaFoldDB" id="A0A163EYT7"/>
<proteinExistence type="predicted"/>
<gene>
    <name evidence="3" type="ORF">ST47_g4904</name>
</gene>
<evidence type="ECO:0000256" key="1">
    <source>
        <dbReference type="SAM" id="Coils"/>
    </source>
</evidence>